<dbReference type="Gene3D" id="3.40.50.150">
    <property type="entry name" value="Vaccinia Virus protein VP39"/>
    <property type="match status" value="1"/>
</dbReference>
<keyword evidence="3" id="KW-1185">Reference proteome</keyword>
<dbReference type="OrthoDB" id="456767at2"/>
<dbReference type="eggNOG" id="COG2520">
    <property type="taxonomic scope" value="Bacteria"/>
</dbReference>
<dbReference type="Pfam" id="PF05050">
    <property type="entry name" value="Methyltransf_21"/>
    <property type="match status" value="1"/>
</dbReference>
<dbReference type="InterPro" id="IPR006342">
    <property type="entry name" value="FkbM_mtfrase"/>
</dbReference>
<organism evidence="2 3">
    <name type="scientific">Coleofasciculus chthonoplastes PCC 7420</name>
    <dbReference type="NCBI Taxonomy" id="118168"/>
    <lineage>
        <taxon>Bacteria</taxon>
        <taxon>Bacillati</taxon>
        <taxon>Cyanobacteriota</taxon>
        <taxon>Cyanophyceae</taxon>
        <taxon>Coleofasciculales</taxon>
        <taxon>Coleofasciculaceae</taxon>
        <taxon>Coleofasciculus</taxon>
    </lineage>
</organism>
<reference evidence="2 3" key="1">
    <citation type="submission" date="2008-07" db="EMBL/GenBank/DDBJ databases">
        <authorList>
            <person name="Tandeau de Marsac N."/>
            <person name="Ferriera S."/>
            <person name="Johnson J."/>
            <person name="Kravitz S."/>
            <person name="Beeson K."/>
            <person name="Sutton G."/>
            <person name="Rogers Y.-H."/>
            <person name="Friedman R."/>
            <person name="Frazier M."/>
            <person name="Venter J.C."/>
        </authorList>
    </citation>
    <scope>NUCLEOTIDE SEQUENCE [LARGE SCALE GENOMIC DNA]</scope>
    <source>
        <strain evidence="2 3">PCC 7420</strain>
    </source>
</reference>
<dbReference type="Proteomes" id="UP000003835">
    <property type="component" value="Unassembled WGS sequence"/>
</dbReference>
<proteinExistence type="predicted"/>
<gene>
    <name evidence="2" type="ORF">MC7420_1740</name>
</gene>
<evidence type="ECO:0000313" key="3">
    <source>
        <dbReference type="Proteomes" id="UP000003835"/>
    </source>
</evidence>
<evidence type="ECO:0000259" key="1">
    <source>
        <dbReference type="Pfam" id="PF05050"/>
    </source>
</evidence>
<accession>B4VMI3</accession>
<sequence length="258" mass="30159">MLNLHQSSANLLTRLQRRIKLEYNQGLKPKLLLKYRQFKKPKVLEYEGIKICLNSHISDDVLNDIYAGYYEQNELRIVKAKLTPNDIVMEIGTGIGLLSSYCAKRIGSERVFTFEANPELELPIRQNYAINQVSPHLEICLIGEREGTHQFYIEKNFWSSSTIQRHPDAKAIQVTVKSFNQEIKRLNPTFLIIDIEGGEYELLNYAHFHNVKKLVIELHERIIGREKVEFVKAKLHQWGFKIHPKISTTEELFLERQL</sequence>
<dbReference type="EMBL" id="DS989845">
    <property type="protein sequence ID" value="EDX76737.1"/>
    <property type="molecule type" value="Genomic_DNA"/>
</dbReference>
<evidence type="ECO:0000313" key="2">
    <source>
        <dbReference type="EMBL" id="EDX76737.1"/>
    </source>
</evidence>
<keyword evidence="2" id="KW-0489">Methyltransferase</keyword>
<dbReference type="GO" id="GO:0032259">
    <property type="term" value="P:methylation"/>
    <property type="evidence" value="ECO:0007669"/>
    <property type="project" value="UniProtKB-KW"/>
</dbReference>
<dbReference type="NCBIfam" id="TIGR01444">
    <property type="entry name" value="fkbM_fam"/>
    <property type="match status" value="1"/>
</dbReference>
<protein>
    <submittedName>
        <fullName evidence="2">Methyltransferase, FkbM family protein</fullName>
    </submittedName>
</protein>
<name>B4VMI3_9CYAN</name>
<dbReference type="InterPro" id="IPR029063">
    <property type="entry name" value="SAM-dependent_MTases_sf"/>
</dbReference>
<dbReference type="SUPFAM" id="SSF53335">
    <property type="entry name" value="S-adenosyl-L-methionine-dependent methyltransferases"/>
    <property type="match status" value="1"/>
</dbReference>
<dbReference type="GO" id="GO:0008168">
    <property type="term" value="F:methyltransferase activity"/>
    <property type="evidence" value="ECO:0007669"/>
    <property type="project" value="UniProtKB-KW"/>
</dbReference>
<dbReference type="RefSeq" id="WP_006099695.1">
    <property type="nucleotide sequence ID" value="NZ_DS989845.1"/>
</dbReference>
<feature type="domain" description="Methyltransferase FkbM" evidence="1">
    <location>
        <begin position="92"/>
        <end position="241"/>
    </location>
</feature>
<dbReference type="AlphaFoldDB" id="B4VMI3"/>
<keyword evidence="2" id="KW-0808">Transferase</keyword>
<dbReference type="STRING" id="118168.MC7420_1740"/>
<dbReference type="HOGENOM" id="CLU_095612_0_0_3"/>